<evidence type="ECO:0000256" key="3">
    <source>
        <dbReference type="ARBA" id="ARBA00022801"/>
    </source>
</evidence>
<keyword evidence="3" id="KW-0378">Hydrolase</keyword>
<reference evidence="6 7" key="2">
    <citation type="submission" date="2024-09" db="EMBL/GenBank/DDBJ databases">
        <title>Draft genome sequence of Candidatus Magnetaquicoccaceae bacterium FCR-1.</title>
        <authorList>
            <person name="Shimoshige H."/>
            <person name="Shimamura S."/>
            <person name="Taoka A."/>
            <person name="Kobayashi H."/>
            <person name="Maekawa T."/>
        </authorList>
    </citation>
    <scope>NUCLEOTIDE SEQUENCE [LARGE SCALE GENOMIC DNA]</scope>
    <source>
        <strain evidence="6 7">FCR-1</strain>
    </source>
</reference>
<comment type="caution">
    <text evidence="6">The sequence shown here is derived from an EMBL/GenBank/DDBJ whole genome shotgun (WGS) entry which is preliminary data.</text>
</comment>
<evidence type="ECO:0000256" key="1">
    <source>
        <dbReference type="ARBA" id="ARBA00001946"/>
    </source>
</evidence>
<comment type="cofactor">
    <cofactor evidence="1">
        <name>Mg(2+)</name>
        <dbReference type="ChEBI" id="CHEBI:18420"/>
    </cofactor>
</comment>
<dbReference type="PANTHER" id="PTHR12629:SF0">
    <property type="entry name" value="DIPHOSPHOINOSITOL-POLYPHOSPHATE DIPHOSPHATASE"/>
    <property type="match status" value="1"/>
</dbReference>
<reference evidence="6 7" key="1">
    <citation type="submission" date="2024-05" db="EMBL/GenBank/DDBJ databases">
        <authorList>
            <consortium name="Candidatus Magnetaquicoccaceae bacterium FCR-1 genome sequencing consortium"/>
            <person name="Shimoshige H."/>
            <person name="Shimamura S."/>
            <person name="Taoka A."/>
            <person name="Kobayashi H."/>
            <person name="Maekawa T."/>
        </authorList>
    </citation>
    <scope>NUCLEOTIDE SEQUENCE [LARGE SCALE GENOMIC DNA]</scope>
    <source>
        <strain evidence="6 7">FCR-1</strain>
    </source>
</reference>
<dbReference type="Proteomes" id="UP001628193">
    <property type="component" value="Unassembled WGS sequence"/>
</dbReference>
<proteinExistence type="predicted"/>
<evidence type="ECO:0000313" key="6">
    <source>
        <dbReference type="EMBL" id="GAB0057033.1"/>
    </source>
</evidence>
<dbReference type="PROSITE" id="PS51462">
    <property type="entry name" value="NUDIX"/>
    <property type="match status" value="1"/>
</dbReference>
<dbReference type="InterPro" id="IPR047198">
    <property type="entry name" value="DDP-like_NUDIX"/>
</dbReference>
<dbReference type="InterPro" id="IPR000086">
    <property type="entry name" value="NUDIX_hydrolase_dom"/>
</dbReference>
<dbReference type="SUPFAM" id="SSF55811">
    <property type="entry name" value="Nudix"/>
    <property type="match status" value="1"/>
</dbReference>
<keyword evidence="7" id="KW-1185">Reference proteome</keyword>
<keyword evidence="4" id="KW-0460">Magnesium</keyword>
<dbReference type="RefSeq" id="WP_420904744.1">
    <property type="nucleotide sequence ID" value="NZ_BAAFGK010000004.1"/>
</dbReference>
<evidence type="ECO:0000259" key="5">
    <source>
        <dbReference type="PROSITE" id="PS51462"/>
    </source>
</evidence>
<protein>
    <recommendedName>
        <fullName evidence="5">Nudix hydrolase domain-containing protein</fullName>
    </recommendedName>
</protein>
<evidence type="ECO:0000313" key="7">
    <source>
        <dbReference type="Proteomes" id="UP001628193"/>
    </source>
</evidence>
<sequence>MTSYPAYYYRQSAVIPVRGEGESLRVLLISSRSRSRWIIPKGIVEPNLSPADSAAKEACEEAGIRGRVHPEPIGEYDYPKWGGTCVAEVYVMRVDEVLDRWLESFRERVWLTLDEAIGRIQEEKLREIMARVPDFLSVVAP</sequence>
<dbReference type="Pfam" id="PF00293">
    <property type="entry name" value="NUDIX"/>
    <property type="match status" value="1"/>
</dbReference>
<dbReference type="CDD" id="cd04666">
    <property type="entry name" value="NUDIX_DIPP2_like_Nudt4"/>
    <property type="match status" value="1"/>
</dbReference>
<dbReference type="EMBL" id="BAAFGK010000004">
    <property type="protein sequence ID" value="GAB0057033.1"/>
    <property type="molecule type" value="Genomic_DNA"/>
</dbReference>
<evidence type="ECO:0000256" key="2">
    <source>
        <dbReference type="ARBA" id="ARBA00022723"/>
    </source>
</evidence>
<dbReference type="PANTHER" id="PTHR12629">
    <property type="entry name" value="DIPHOSPHOINOSITOL POLYPHOSPHATE PHOSPHOHYDROLASE"/>
    <property type="match status" value="1"/>
</dbReference>
<feature type="domain" description="Nudix hydrolase" evidence="5">
    <location>
        <begin position="8"/>
        <end position="133"/>
    </location>
</feature>
<keyword evidence="2" id="KW-0479">Metal-binding</keyword>
<dbReference type="Gene3D" id="3.90.79.10">
    <property type="entry name" value="Nucleoside Triphosphate Pyrophosphohydrolase"/>
    <property type="match status" value="1"/>
</dbReference>
<evidence type="ECO:0000256" key="4">
    <source>
        <dbReference type="ARBA" id="ARBA00022842"/>
    </source>
</evidence>
<name>A0ABQ0C820_9PROT</name>
<dbReference type="InterPro" id="IPR015797">
    <property type="entry name" value="NUDIX_hydrolase-like_dom_sf"/>
</dbReference>
<gene>
    <name evidence="6" type="ORF">SIID45300_01353</name>
</gene>
<accession>A0ABQ0C820</accession>
<organism evidence="6 7">
    <name type="scientific">Candidatus Magnetaquiglobus chichijimensis</name>
    <dbReference type="NCBI Taxonomy" id="3141448"/>
    <lineage>
        <taxon>Bacteria</taxon>
        <taxon>Pseudomonadati</taxon>
        <taxon>Pseudomonadota</taxon>
        <taxon>Magnetococcia</taxon>
        <taxon>Magnetococcales</taxon>
        <taxon>Candidatus Magnetaquicoccaceae</taxon>
        <taxon>Candidatus Magnetaquiglobus</taxon>
    </lineage>
</organism>